<evidence type="ECO:0000259" key="3">
    <source>
        <dbReference type="Pfam" id="PF22124"/>
    </source>
</evidence>
<dbReference type="Pfam" id="PF14498">
    <property type="entry name" value="Glyco_hyd_65N_2"/>
    <property type="match status" value="1"/>
</dbReference>
<dbReference type="Gene3D" id="1.50.10.10">
    <property type="match status" value="1"/>
</dbReference>
<dbReference type="Pfam" id="PF21307">
    <property type="entry name" value="Glyco_hydro_95_C"/>
    <property type="match status" value="1"/>
</dbReference>
<gene>
    <name evidence="4" type="ORF">ACFPIJ_44445</name>
</gene>
<keyword evidence="5" id="KW-1185">Reference proteome</keyword>
<dbReference type="InterPro" id="IPR054363">
    <property type="entry name" value="GH95_cat"/>
</dbReference>
<accession>A0ABV9WAA9</accession>
<dbReference type="InterPro" id="IPR049053">
    <property type="entry name" value="AFCA-like_C"/>
</dbReference>
<feature type="domain" description="Alpha fucosidase A-like C-terminal" evidence="2">
    <location>
        <begin position="681"/>
        <end position="776"/>
    </location>
</feature>
<dbReference type="Proteomes" id="UP001595912">
    <property type="component" value="Unassembled WGS sequence"/>
</dbReference>
<evidence type="ECO:0000259" key="2">
    <source>
        <dbReference type="Pfam" id="PF21307"/>
    </source>
</evidence>
<keyword evidence="4" id="KW-0378">Hydrolase</keyword>
<evidence type="ECO:0000259" key="1">
    <source>
        <dbReference type="Pfam" id="PF14498"/>
    </source>
</evidence>
<feature type="domain" description="Glycosyl hydrolase family 95 catalytic" evidence="3">
    <location>
        <begin position="283"/>
        <end position="679"/>
    </location>
</feature>
<feature type="domain" description="Glycosyl hydrolase family 95 N-terminal" evidence="1">
    <location>
        <begin position="7"/>
        <end position="253"/>
    </location>
</feature>
<dbReference type="RefSeq" id="WP_380125140.1">
    <property type="nucleotide sequence ID" value="NZ_JBHSIU010000066.1"/>
</dbReference>
<evidence type="ECO:0000313" key="4">
    <source>
        <dbReference type="EMBL" id="MFC5004865.1"/>
    </source>
</evidence>
<dbReference type="InterPro" id="IPR027414">
    <property type="entry name" value="GH95_N_dom"/>
</dbReference>
<dbReference type="InterPro" id="IPR012341">
    <property type="entry name" value="6hp_glycosidase-like_sf"/>
</dbReference>
<proteinExistence type="predicted"/>
<dbReference type="SUPFAM" id="SSF48208">
    <property type="entry name" value="Six-hairpin glycosidases"/>
    <property type="match status" value="1"/>
</dbReference>
<reference evidence="5" key="1">
    <citation type="journal article" date="2019" name="Int. J. Syst. Evol. Microbiol.">
        <title>The Global Catalogue of Microorganisms (GCM) 10K type strain sequencing project: providing services to taxonomists for standard genome sequencing and annotation.</title>
        <authorList>
            <consortium name="The Broad Institute Genomics Platform"/>
            <consortium name="The Broad Institute Genome Sequencing Center for Infectious Disease"/>
            <person name="Wu L."/>
            <person name="Ma J."/>
        </authorList>
    </citation>
    <scope>NUCLEOTIDE SEQUENCE [LARGE SCALE GENOMIC DNA]</scope>
    <source>
        <strain evidence="5">CGMCC 4.7152</strain>
    </source>
</reference>
<name>A0ABV9WAA9_9ACTN</name>
<comment type="caution">
    <text evidence="4">The sequence shown here is derived from an EMBL/GenBank/DDBJ whole genome shotgun (WGS) entry which is preliminary data.</text>
</comment>
<dbReference type="PANTHER" id="PTHR31084">
    <property type="entry name" value="ALPHA-L-FUCOSIDASE 2"/>
    <property type="match status" value="1"/>
</dbReference>
<dbReference type="PIRSF" id="PIRSF007663">
    <property type="entry name" value="UCP007663"/>
    <property type="match status" value="1"/>
</dbReference>
<protein>
    <submittedName>
        <fullName evidence="4">Glycoside hydrolase N-terminal domain-containing protein</fullName>
    </submittedName>
</protein>
<organism evidence="4 5">
    <name type="scientific">Dactylosporangium cerinum</name>
    <dbReference type="NCBI Taxonomy" id="1434730"/>
    <lineage>
        <taxon>Bacteria</taxon>
        <taxon>Bacillati</taxon>
        <taxon>Actinomycetota</taxon>
        <taxon>Actinomycetes</taxon>
        <taxon>Micromonosporales</taxon>
        <taxon>Micromonosporaceae</taxon>
        <taxon>Dactylosporangium</taxon>
    </lineage>
</organism>
<dbReference type="InterPro" id="IPR008928">
    <property type="entry name" value="6-hairpin_glycosidase_sf"/>
</dbReference>
<dbReference type="Pfam" id="PF22124">
    <property type="entry name" value="Glyco_hydro_95_cat"/>
    <property type="match status" value="1"/>
</dbReference>
<dbReference type="InterPro" id="IPR016518">
    <property type="entry name" value="Alpha-L-fucosidase"/>
</dbReference>
<evidence type="ECO:0000313" key="5">
    <source>
        <dbReference type="Proteomes" id="UP001595912"/>
    </source>
</evidence>
<dbReference type="EMBL" id="JBHSIU010000066">
    <property type="protein sequence ID" value="MFC5004865.1"/>
    <property type="molecule type" value="Genomic_DNA"/>
</dbReference>
<dbReference type="PANTHER" id="PTHR31084:SF3">
    <property type="entry name" value="ALPHA-FUCOSIDASE A"/>
    <property type="match status" value="1"/>
</dbReference>
<sequence>MTRHRISLTAPAGEFHDGFPLGNGSLGAMLHGRPGLEWIDLNADTFWSGGPLASSAGEARQPAGPLLSAAGPAVEVLPALRQAVADGDHATADLLARQLQGDAWTQSFQPLGRLEWAYADDHDVTGYHRHLDLADALAETDYVTASGPVRLTAFVSAPDGVLVVSATGPGSLAAAVPPVLHTPHPATTGVVDAGAGPCLLWTGHAPAHVLPNYVDRSPAVDYTTAGMGFAVAAAVRHTAAETRLIVAAATGFRGPDAPFADLATVAGEALARVTRALAVPMAKLLQRHVADHRALFDRADLALPGADRAELLFHLGRYLLIASSRPGTQPANLQGIWNADVRPGWCGNWTTNINAQMNYWAAEPTGLPELHEPLLTLTRELAVSGVPTAARYYSARGAAVHHNTDLWRFTAPVPGDPQWANWPSALLWLSAHVWDHLEFGAFADAAFAREVALPVLRAAAEFTLDMLVPDPSGALVVSPSTSPEHQFLTAAGGHTAVSWGCALDQELAREVLTRLLVLLDRWPDATFATFATFAALAAEATAALAALRPVQTGPDGALLEWHDDRPPREPGHRHLSHLYGLFPGTRITESSTDYAAARRALRTRLAHGTGHTGWSRAWVLCLAARLRDPELAEQSLTALVEELCSASLLTLHPDAGRPSGWIFQIDGNLGIPAGITELLVQSHAGAVSLLPALPSAWPTGHIRGIRCRGGHRVDVSWTGGRLATARIVAGTTGPLTVELPPSAPVTVHAPDATIVPGAPPDRRRIRWQAHKAATYLVS</sequence>
<dbReference type="Gene3D" id="2.70.98.50">
    <property type="entry name" value="putative glycoside hydrolase family protein from bacillus halodurans"/>
    <property type="match status" value="1"/>
</dbReference>
<dbReference type="GO" id="GO:0016787">
    <property type="term" value="F:hydrolase activity"/>
    <property type="evidence" value="ECO:0007669"/>
    <property type="project" value="UniProtKB-KW"/>
</dbReference>